<dbReference type="Gene3D" id="2.40.70.10">
    <property type="entry name" value="Acid Proteases"/>
    <property type="match status" value="1"/>
</dbReference>
<accession>A0A2I1HM32</accession>
<organism evidence="1 2">
    <name type="scientific">Rhizophagus irregularis</name>
    <dbReference type="NCBI Taxonomy" id="588596"/>
    <lineage>
        <taxon>Eukaryota</taxon>
        <taxon>Fungi</taxon>
        <taxon>Fungi incertae sedis</taxon>
        <taxon>Mucoromycota</taxon>
        <taxon>Glomeromycotina</taxon>
        <taxon>Glomeromycetes</taxon>
        <taxon>Glomerales</taxon>
        <taxon>Glomeraceae</taxon>
        <taxon>Rhizophagus</taxon>
    </lineage>
</organism>
<name>A0A2I1HM32_9GLOM</name>
<comment type="caution">
    <text evidence="1">The sequence shown here is derived from an EMBL/GenBank/DDBJ whole genome shotgun (WGS) entry which is preliminary data.</text>
</comment>
<dbReference type="InterPro" id="IPR021109">
    <property type="entry name" value="Peptidase_aspartic_dom_sf"/>
</dbReference>
<dbReference type="AlphaFoldDB" id="A0A2I1HM32"/>
<dbReference type="Proteomes" id="UP000234323">
    <property type="component" value="Unassembled WGS sequence"/>
</dbReference>
<gene>
    <name evidence="1" type="ORF">RhiirA4_516821</name>
</gene>
<evidence type="ECO:0000313" key="1">
    <source>
        <dbReference type="EMBL" id="PKY59937.1"/>
    </source>
</evidence>
<proteinExistence type="predicted"/>
<evidence type="ECO:0000313" key="2">
    <source>
        <dbReference type="Proteomes" id="UP000234323"/>
    </source>
</evidence>
<keyword evidence="2" id="KW-1185">Reference proteome</keyword>
<dbReference type="EMBL" id="LLXI01003860">
    <property type="protein sequence ID" value="PKY59937.1"/>
    <property type="molecule type" value="Genomic_DNA"/>
</dbReference>
<reference evidence="1 2" key="1">
    <citation type="submission" date="2015-10" db="EMBL/GenBank/DDBJ databases">
        <title>Genome analyses suggest a sexual origin of heterokaryosis in a supposedly ancient asexual fungus.</title>
        <authorList>
            <person name="Ropars J."/>
            <person name="Sedzielewska K."/>
            <person name="Noel J."/>
            <person name="Charron P."/>
            <person name="Farinelli L."/>
            <person name="Marton T."/>
            <person name="Kruger M."/>
            <person name="Pelin A."/>
            <person name="Brachmann A."/>
            <person name="Corradi N."/>
        </authorList>
    </citation>
    <scope>NUCLEOTIDE SEQUENCE [LARGE SCALE GENOMIC DNA]</scope>
    <source>
        <strain evidence="1 2">A4</strain>
    </source>
</reference>
<sequence>MQETHYVNGISDSEENNTRDTTAVKCALLRTDGTRNRALGQIERVPIAIQTLLIPTTFHVIDSKDKTLLLETDWFKHNRSVLDFNNKSVQLTFLTKTIITPISIHIGEEIDNKINEIFDKYEYKDDLIEKEIHFFNSKSSKEERIMKQWYQQPLNYNPWDEKEEIPDQYNSLKDILNEYLIEEEDEDKMTTLHYFLLKQKKGMNGTFKRTYMLNRLQIINKLNFNKY</sequence>
<protein>
    <submittedName>
        <fullName evidence="1">Uncharacterized protein</fullName>
    </submittedName>
</protein>
<dbReference type="VEuPathDB" id="FungiDB:RhiirA1_447459"/>